<comment type="caution">
    <text evidence="1">The sequence shown here is derived from an EMBL/GenBank/DDBJ whole genome shotgun (WGS) entry which is preliminary data.</text>
</comment>
<dbReference type="Proteomes" id="UP000004095">
    <property type="component" value="Unassembled WGS sequence"/>
</dbReference>
<reference evidence="1 2" key="1">
    <citation type="submission" date="2007-01" db="EMBL/GenBank/DDBJ databases">
        <authorList>
            <person name="Haygood M."/>
            <person name="Podell S."/>
            <person name="Anderson C."/>
            <person name="Hopkinson B."/>
            <person name="Roe K."/>
            <person name="Barbeau K."/>
            <person name="Gaasterland T."/>
            <person name="Ferriera S."/>
            <person name="Johnson J."/>
            <person name="Kravitz S."/>
            <person name="Beeson K."/>
            <person name="Sutton G."/>
            <person name="Rogers Y.-H."/>
            <person name="Friedman R."/>
            <person name="Frazier M."/>
            <person name="Venter J.C."/>
        </authorList>
    </citation>
    <scope>NUCLEOTIDE SEQUENCE [LARGE SCALE GENOMIC DNA]</scope>
    <source>
        <strain evidence="1 2">ATCC 23134</strain>
    </source>
</reference>
<organism evidence="1 2">
    <name type="scientific">Microscilla marina ATCC 23134</name>
    <dbReference type="NCBI Taxonomy" id="313606"/>
    <lineage>
        <taxon>Bacteria</taxon>
        <taxon>Pseudomonadati</taxon>
        <taxon>Bacteroidota</taxon>
        <taxon>Cytophagia</taxon>
        <taxon>Cytophagales</taxon>
        <taxon>Microscillaceae</taxon>
        <taxon>Microscilla</taxon>
    </lineage>
</organism>
<name>A1ZTF0_MICM2</name>
<accession>A1ZTF0</accession>
<protein>
    <submittedName>
        <fullName evidence="1">Uncharacterized protein</fullName>
    </submittedName>
</protein>
<evidence type="ECO:0000313" key="1">
    <source>
        <dbReference type="EMBL" id="EAY26372.1"/>
    </source>
</evidence>
<dbReference type="AlphaFoldDB" id="A1ZTF0"/>
<keyword evidence="2" id="KW-1185">Reference proteome</keyword>
<evidence type="ECO:0000313" key="2">
    <source>
        <dbReference type="Proteomes" id="UP000004095"/>
    </source>
</evidence>
<sequence>MNAIKYEKWESFRRLVLSYFNHLGRAGDIELLREPNAQQLYALRVYQTPEGIFIKKMTWDSGKDFQNFQQANLSGQMNLHDFVPTITTQTCLLAPDSFRELNEHTQGLAFTMPLPPKPELIIRDGTYHELRLHHYSGHISLKWHSDLPEEWYMLQPVIDKFQALDMQFFA</sequence>
<dbReference type="EMBL" id="AAWS01000035">
    <property type="protein sequence ID" value="EAY26372.1"/>
    <property type="molecule type" value="Genomic_DNA"/>
</dbReference>
<dbReference type="RefSeq" id="WP_002701170.1">
    <property type="nucleotide sequence ID" value="NZ_AAWS01000035.1"/>
</dbReference>
<proteinExistence type="predicted"/>
<gene>
    <name evidence="1" type="ORF">M23134_04650</name>
</gene>